<evidence type="ECO:0000256" key="5">
    <source>
        <dbReference type="SAM" id="MobiDB-lite"/>
    </source>
</evidence>
<dbReference type="AlphaFoldDB" id="A0AAU7AZU7"/>
<dbReference type="GO" id="GO:0004497">
    <property type="term" value="F:monooxygenase activity"/>
    <property type="evidence" value="ECO:0007669"/>
    <property type="project" value="UniProtKB-KW"/>
</dbReference>
<gene>
    <name evidence="6" type="primary">mimC</name>
    <name evidence="6" type="ORF">DSM112329_04048</name>
</gene>
<dbReference type="RefSeq" id="WP_354698374.1">
    <property type="nucleotide sequence ID" value="NZ_CP114014.1"/>
</dbReference>
<protein>
    <recommendedName>
        <fullName evidence="1">propane 2-monooxygenase</fullName>
        <ecNumber evidence="1">1.14.13.227</ecNumber>
    </recommendedName>
</protein>
<reference evidence="6" key="1">
    <citation type="submission" date="2022-12" db="EMBL/GenBank/DDBJ databases">
        <title>Paraconexibacter alkalitolerans sp. nov. and Baekduia alba sp. nov., isolated from soil and emended description of the genera Paraconexibacter (Chun et al., 2020) and Baekduia (An et al., 2020).</title>
        <authorList>
            <person name="Vieira S."/>
            <person name="Huber K.J."/>
            <person name="Geppert A."/>
            <person name="Wolf J."/>
            <person name="Neumann-Schaal M."/>
            <person name="Muesken M."/>
            <person name="Overmann J."/>
        </authorList>
    </citation>
    <scope>NUCLEOTIDE SEQUENCE</scope>
    <source>
        <strain evidence="6">AEG42_29</strain>
    </source>
</reference>
<dbReference type="EC" id="1.14.13.227" evidence="1"/>
<evidence type="ECO:0000256" key="4">
    <source>
        <dbReference type="ARBA" id="ARBA00048941"/>
    </source>
</evidence>
<name>A0AAU7AZU7_9ACTN</name>
<dbReference type="InterPro" id="IPR012348">
    <property type="entry name" value="RNR-like"/>
</dbReference>
<keyword evidence="2 6" id="KW-0560">Oxidoreductase</keyword>
<sequence>MAGEVRAGERRKRRGDDPERSFQWITPKGRKASLYEDVTVGTQPSVYTFLASGYTCSFPDGRGTWWDDSTGVDVVDWTVFRDPNELWERPYYQQGAQCEKEIENATRSARSEGLYADVDPAWVEFLRRDGQVQAFVEHGIWSIATRRSRAALADTLTHGIVLYAAVKQRQAQAFVIEGMDLDEDLGDFQIEAAKARWTGEPAWQDARRVVERLGTITDWGELIVVTGLVIEPLLGSLVRRELLLRGALRAADPLTPTIVRGAQRENAWWNDFALAFAQFGTEDEQHAAANRSLIASWLADWEPEALAAVDALEPIFAGAPGVDFAAARARVVADQQALVAAAGLVAADPVAAA</sequence>
<dbReference type="InterPro" id="IPR009078">
    <property type="entry name" value="Ferritin-like_SF"/>
</dbReference>
<evidence type="ECO:0000256" key="1">
    <source>
        <dbReference type="ARBA" id="ARBA00012710"/>
    </source>
</evidence>
<dbReference type="Pfam" id="PF02332">
    <property type="entry name" value="Phenol_Hydrox"/>
    <property type="match status" value="1"/>
</dbReference>
<dbReference type="Gene3D" id="1.10.620.20">
    <property type="entry name" value="Ribonucleotide Reductase, subunit A"/>
    <property type="match status" value="1"/>
</dbReference>
<dbReference type="EMBL" id="CP114014">
    <property type="protein sequence ID" value="XAY07168.1"/>
    <property type="molecule type" value="Genomic_DNA"/>
</dbReference>
<organism evidence="6">
    <name type="scientific">Paraconexibacter sp. AEG42_29</name>
    <dbReference type="NCBI Taxonomy" id="2997339"/>
    <lineage>
        <taxon>Bacteria</taxon>
        <taxon>Bacillati</taxon>
        <taxon>Actinomycetota</taxon>
        <taxon>Thermoleophilia</taxon>
        <taxon>Solirubrobacterales</taxon>
        <taxon>Paraconexibacteraceae</taxon>
        <taxon>Paraconexibacter</taxon>
    </lineage>
</organism>
<evidence type="ECO:0000256" key="3">
    <source>
        <dbReference type="ARBA" id="ARBA00023033"/>
    </source>
</evidence>
<proteinExistence type="predicted"/>
<evidence type="ECO:0000313" key="6">
    <source>
        <dbReference type="EMBL" id="XAY07168.1"/>
    </source>
</evidence>
<dbReference type="InterPro" id="IPR003430">
    <property type="entry name" value="Phenol_Hydrox"/>
</dbReference>
<accession>A0AAU7AZU7</accession>
<dbReference type="KEGG" id="parq:DSM112329_04048"/>
<dbReference type="SUPFAM" id="SSF47240">
    <property type="entry name" value="Ferritin-like"/>
    <property type="match status" value="1"/>
</dbReference>
<comment type="catalytic activity">
    <reaction evidence="4">
        <text>propane + NADH + O2 + H(+) = propan-2-ol + NAD(+) + H2O</text>
        <dbReference type="Rhea" id="RHEA:49992"/>
        <dbReference type="ChEBI" id="CHEBI:15377"/>
        <dbReference type="ChEBI" id="CHEBI:15378"/>
        <dbReference type="ChEBI" id="CHEBI:15379"/>
        <dbReference type="ChEBI" id="CHEBI:17824"/>
        <dbReference type="ChEBI" id="CHEBI:32879"/>
        <dbReference type="ChEBI" id="CHEBI:57540"/>
        <dbReference type="ChEBI" id="CHEBI:57945"/>
        <dbReference type="EC" id="1.14.13.227"/>
    </reaction>
</comment>
<keyword evidence="3" id="KW-0503">Monooxygenase</keyword>
<evidence type="ECO:0000256" key="2">
    <source>
        <dbReference type="ARBA" id="ARBA00023002"/>
    </source>
</evidence>
<feature type="region of interest" description="Disordered" evidence="5">
    <location>
        <begin position="1"/>
        <end position="22"/>
    </location>
</feature>